<evidence type="ECO:0000256" key="4">
    <source>
        <dbReference type="ARBA" id="ARBA00022723"/>
    </source>
</evidence>
<comment type="similarity">
    <text evidence="1 9 10">Belongs to the acetokinase family.</text>
</comment>
<dbReference type="EC" id="2.7.2.1" evidence="9"/>
<reference evidence="11 12" key="1">
    <citation type="submission" date="2020-11" db="EMBL/GenBank/DDBJ databases">
        <authorList>
            <person name="Sun Q."/>
        </authorList>
    </citation>
    <scope>NUCLEOTIDE SEQUENCE [LARGE SCALE GENOMIC DNA]</scope>
    <source>
        <strain evidence="11 12">P8398</strain>
    </source>
</reference>
<organism evidence="11 12">
    <name type="scientific">Massilia antarctica</name>
    <dbReference type="NCBI Taxonomy" id="2765360"/>
    <lineage>
        <taxon>Bacteria</taxon>
        <taxon>Pseudomonadati</taxon>
        <taxon>Pseudomonadota</taxon>
        <taxon>Betaproteobacteria</taxon>
        <taxon>Burkholderiales</taxon>
        <taxon>Oxalobacteraceae</taxon>
        <taxon>Telluria group</taxon>
        <taxon>Massilia</taxon>
    </lineage>
</organism>
<dbReference type="GO" id="GO:0016301">
    <property type="term" value="F:kinase activity"/>
    <property type="evidence" value="ECO:0007669"/>
    <property type="project" value="UniProtKB-KW"/>
</dbReference>
<feature type="binding site" evidence="9">
    <location>
        <position position="382"/>
    </location>
    <ligand>
        <name>Mg(2+)</name>
        <dbReference type="ChEBI" id="CHEBI:18420"/>
    </ligand>
</feature>
<dbReference type="InterPro" id="IPR043129">
    <property type="entry name" value="ATPase_NBD"/>
</dbReference>
<feature type="active site" description="Proton donor/acceptor" evidence="9">
    <location>
        <position position="150"/>
    </location>
</feature>
<comment type="subcellular location">
    <subcellularLocation>
        <location evidence="9">Cytoplasm</location>
    </subcellularLocation>
</comment>
<keyword evidence="5 9" id="KW-0547">Nucleotide-binding</keyword>
<dbReference type="PROSITE" id="PS01075">
    <property type="entry name" value="ACETATE_KINASE_1"/>
    <property type="match status" value="1"/>
</dbReference>
<dbReference type="InterPro" id="IPR023865">
    <property type="entry name" value="Aliphatic_acid_kinase_CS"/>
</dbReference>
<evidence type="ECO:0000256" key="9">
    <source>
        <dbReference type="HAMAP-Rule" id="MF_00020"/>
    </source>
</evidence>
<keyword evidence="6 9" id="KW-0418">Kinase</keyword>
<dbReference type="PIRSF" id="PIRSF000722">
    <property type="entry name" value="Acetate_prop_kin"/>
    <property type="match status" value="1"/>
</dbReference>
<dbReference type="Pfam" id="PF00871">
    <property type="entry name" value="Acetate_kinase"/>
    <property type="match status" value="1"/>
</dbReference>
<evidence type="ECO:0000256" key="10">
    <source>
        <dbReference type="RuleBase" id="RU003835"/>
    </source>
</evidence>
<feature type="site" description="Transition state stabilizer" evidence="9">
    <location>
        <position position="242"/>
    </location>
</feature>
<keyword evidence="7 9" id="KW-0067">ATP-binding</keyword>
<comment type="subunit">
    <text evidence="9">Homodimer.</text>
</comment>
<dbReference type="SUPFAM" id="SSF53067">
    <property type="entry name" value="Actin-like ATPase domain"/>
    <property type="match status" value="2"/>
</dbReference>
<comment type="pathway">
    <text evidence="9">Metabolic intermediate biosynthesis; acetyl-CoA biosynthesis; acetyl-CoA from acetate: step 1/2.</text>
</comment>
<evidence type="ECO:0000256" key="1">
    <source>
        <dbReference type="ARBA" id="ARBA00008748"/>
    </source>
</evidence>
<comment type="catalytic activity">
    <reaction evidence="9">
        <text>acetate + ATP = acetyl phosphate + ADP</text>
        <dbReference type="Rhea" id="RHEA:11352"/>
        <dbReference type="ChEBI" id="CHEBI:22191"/>
        <dbReference type="ChEBI" id="CHEBI:30089"/>
        <dbReference type="ChEBI" id="CHEBI:30616"/>
        <dbReference type="ChEBI" id="CHEBI:456216"/>
        <dbReference type="EC" id="2.7.2.1"/>
    </reaction>
</comment>
<dbReference type="PROSITE" id="PS01076">
    <property type="entry name" value="ACETATE_KINASE_2"/>
    <property type="match status" value="1"/>
</dbReference>
<accession>A0AA48WA31</accession>
<proteinExistence type="inferred from homology"/>
<dbReference type="RefSeq" id="WP_206087400.1">
    <property type="nucleotide sequence ID" value="NZ_CP065053.1"/>
</dbReference>
<feature type="binding site" evidence="9">
    <location>
        <begin position="284"/>
        <end position="286"/>
    </location>
    <ligand>
        <name>ATP</name>
        <dbReference type="ChEBI" id="CHEBI:30616"/>
    </ligand>
</feature>
<evidence type="ECO:0000313" key="11">
    <source>
        <dbReference type="EMBL" id="QPI47724.1"/>
    </source>
</evidence>
<evidence type="ECO:0000256" key="5">
    <source>
        <dbReference type="ARBA" id="ARBA00022741"/>
    </source>
</evidence>
<feature type="binding site" evidence="9">
    <location>
        <position position="93"/>
    </location>
    <ligand>
        <name>substrate</name>
    </ligand>
</feature>
<protein>
    <recommendedName>
        <fullName evidence="9">Acetate kinase</fullName>
        <ecNumber evidence="9">2.7.2.1</ecNumber>
    </recommendedName>
    <alternativeName>
        <fullName evidence="9">Acetokinase</fullName>
    </alternativeName>
</protein>
<name>A0AA48WA31_9BURK</name>
<keyword evidence="3 9" id="KW-0808">Transferase</keyword>
<comment type="function">
    <text evidence="9">Catalyzes the formation of acetyl phosphate from acetate and ATP. Can also catalyze the reverse reaction.</text>
</comment>
<dbReference type="HAMAP" id="MF_00020">
    <property type="entry name" value="Acetate_kinase"/>
    <property type="match status" value="1"/>
</dbReference>
<evidence type="ECO:0000256" key="7">
    <source>
        <dbReference type="ARBA" id="ARBA00022840"/>
    </source>
</evidence>
<keyword evidence="8 9" id="KW-0460">Magnesium</keyword>
<feature type="binding site" evidence="9">
    <location>
        <position position="20"/>
    </location>
    <ligand>
        <name>ATP</name>
        <dbReference type="ChEBI" id="CHEBI:30616"/>
    </ligand>
</feature>
<evidence type="ECO:0000313" key="12">
    <source>
        <dbReference type="Proteomes" id="UP000662888"/>
    </source>
</evidence>
<dbReference type="PANTHER" id="PTHR21060">
    <property type="entry name" value="ACETATE KINASE"/>
    <property type="match status" value="1"/>
</dbReference>
<evidence type="ECO:0000256" key="3">
    <source>
        <dbReference type="ARBA" id="ARBA00022679"/>
    </source>
</evidence>
<evidence type="ECO:0000256" key="8">
    <source>
        <dbReference type="ARBA" id="ARBA00022842"/>
    </source>
</evidence>
<dbReference type="EMBL" id="CP065053">
    <property type="protein sequence ID" value="QPI47724.1"/>
    <property type="molecule type" value="Genomic_DNA"/>
</dbReference>
<feature type="binding site" evidence="9">
    <location>
        <position position="13"/>
    </location>
    <ligand>
        <name>Mg(2+)</name>
        <dbReference type="ChEBI" id="CHEBI:18420"/>
    </ligand>
</feature>
<feature type="site" description="Transition state stabilizer" evidence="9">
    <location>
        <position position="181"/>
    </location>
</feature>
<evidence type="ECO:0000256" key="6">
    <source>
        <dbReference type="ARBA" id="ARBA00022777"/>
    </source>
</evidence>
<dbReference type="InterPro" id="IPR000890">
    <property type="entry name" value="Aliphatic_acid_kin_short-chain"/>
</dbReference>
<dbReference type="Gene3D" id="3.30.420.40">
    <property type="match status" value="2"/>
</dbReference>
<dbReference type="PANTHER" id="PTHR21060:SF21">
    <property type="entry name" value="ACETATE KINASE"/>
    <property type="match status" value="1"/>
</dbReference>
<keyword evidence="12" id="KW-1185">Reference proteome</keyword>
<sequence>MFSPDKANLLAINAGSSSIKFALFQSGPASEPVFRGALSDIGGKHSVFAVQGGAADTFTRHFPIPEHVTASNVLVDWLAARLPPAALAAIAYRVVCGGPGPTATRAIDSPMLAELYAAAPGEPDHLPQELHLIEVLRRHYPGSAHLACSDSAFHASMAPQAAALAIPRRYQALGVKRHGFHGLSCAWLMGELARVAGPQAAAGKVLIAHLGGGSSVSAVENGLSRDTSMGLTPAGGMMMGTRAGDLDPGLGWHLARTEQMSPAGFKHMVNHQSGLLGISGTSADLRVLLASQALDSRAAEAVAMFCYQARKTIGAMAAAIDGVDTLIFAGGIGEHAAEVRARVCAGLAHLGVALDAGANEAGAALISHRSGRVSVRVMRTDEEAMLAAEARAWLGARGEGGHE</sequence>
<dbReference type="Proteomes" id="UP000662888">
    <property type="component" value="Chromosome"/>
</dbReference>
<evidence type="ECO:0000256" key="2">
    <source>
        <dbReference type="ARBA" id="ARBA00022490"/>
    </source>
</evidence>
<dbReference type="PRINTS" id="PR00471">
    <property type="entry name" value="ACETATEKNASE"/>
</dbReference>
<gene>
    <name evidence="9" type="primary">ackA</name>
    <name evidence="11" type="ORF">IV454_19310</name>
</gene>
<keyword evidence="2 9" id="KW-0963">Cytoplasm</keyword>
<dbReference type="InterPro" id="IPR004372">
    <property type="entry name" value="Ac/propionate_kinase"/>
</dbReference>
<keyword evidence="4 9" id="KW-0479">Metal-binding</keyword>
<feature type="binding site" evidence="9">
    <location>
        <begin position="209"/>
        <end position="213"/>
    </location>
    <ligand>
        <name>ATP</name>
        <dbReference type="ChEBI" id="CHEBI:30616"/>
    </ligand>
</feature>
<feature type="binding site" evidence="9">
    <location>
        <begin position="331"/>
        <end position="335"/>
    </location>
    <ligand>
        <name>ATP</name>
        <dbReference type="ChEBI" id="CHEBI:30616"/>
    </ligand>
</feature>
<comment type="cofactor">
    <cofactor evidence="9">
        <name>Mg(2+)</name>
        <dbReference type="ChEBI" id="CHEBI:18420"/>
    </cofactor>
    <cofactor evidence="9">
        <name>Mn(2+)</name>
        <dbReference type="ChEBI" id="CHEBI:29035"/>
    </cofactor>
    <text evidence="9">Mg(2+). Can also accept Mn(2+).</text>
</comment>